<keyword evidence="2" id="KW-0460">Magnesium</keyword>
<proteinExistence type="predicted"/>
<dbReference type="PROSITE" id="PS00444">
    <property type="entry name" value="POLYPRENYL_SYNTHASE_2"/>
    <property type="match status" value="1"/>
</dbReference>
<evidence type="ECO:0000313" key="4">
    <source>
        <dbReference type="Proteomes" id="UP000262477"/>
    </source>
</evidence>
<evidence type="ECO:0000256" key="1">
    <source>
        <dbReference type="ARBA" id="ARBA00022723"/>
    </source>
</evidence>
<dbReference type="Gene3D" id="2.40.370.10">
    <property type="entry name" value="AttH-like domain"/>
    <property type="match status" value="1"/>
</dbReference>
<dbReference type="GO" id="GO:0004659">
    <property type="term" value="F:prenyltransferase activity"/>
    <property type="evidence" value="ECO:0007669"/>
    <property type="project" value="InterPro"/>
</dbReference>
<dbReference type="GO" id="GO:0046872">
    <property type="term" value="F:metal ion binding"/>
    <property type="evidence" value="ECO:0007669"/>
    <property type="project" value="UniProtKB-KW"/>
</dbReference>
<dbReference type="EMBL" id="QUAC01000198">
    <property type="protein sequence ID" value="REK87797.1"/>
    <property type="molecule type" value="Genomic_DNA"/>
</dbReference>
<dbReference type="Pfam" id="PF00348">
    <property type="entry name" value="polyprenyl_synt"/>
    <property type="match status" value="1"/>
</dbReference>
<dbReference type="Proteomes" id="UP000262477">
    <property type="component" value="Unassembled WGS sequence"/>
</dbReference>
<dbReference type="RefSeq" id="WP_128509386.1">
    <property type="nucleotide sequence ID" value="NZ_QUAC01000198.1"/>
</dbReference>
<dbReference type="InterPro" id="IPR000092">
    <property type="entry name" value="Polyprenyl_synt"/>
</dbReference>
<keyword evidence="4" id="KW-1185">Reference proteome</keyword>
<evidence type="ECO:0000313" key="3">
    <source>
        <dbReference type="EMBL" id="REK87797.1"/>
    </source>
</evidence>
<gene>
    <name evidence="3" type="ORF">DY245_24540</name>
</gene>
<evidence type="ECO:0000256" key="2">
    <source>
        <dbReference type="ARBA" id="ARBA00022842"/>
    </source>
</evidence>
<dbReference type="InterPro" id="IPR033749">
    <property type="entry name" value="Polyprenyl_synt_CS"/>
</dbReference>
<protein>
    <submittedName>
        <fullName evidence="3">Polyprenyl synthetase</fullName>
    </submittedName>
</protein>
<dbReference type="PANTHER" id="PTHR12001:SF44">
    <property type="entry name" value="GERANYLGERANYL PYROPHOSPHATE SYNTHASE"/>
    <property type="match status" value="1"/>
</dbReference>
<dbReference type="InterPro" id="IPR008949">
    <property type="entry name" value="Isoprenoid_synthase_dom_sf"/>
</dbReference>
<dbReference type="AlphaFoldDB" id="A0A371PZ90"/>
<dbReference type="Gene3D" id="1.10.600.10">
    <property type="entry name" value="Farnesyl Diphosphate Synthase"/>
    <property type="match status" value="1"/>
</dbReference>
<accession>A0A371PZ90</accession>
<dbReference type="SUPFAM" id="SSF159245">
    <property type="entry name" value="AttH-like"/>
    <property type="match status" value="1"/>
</dbReference>
<sequence>MTGPGDTYVVAADLVRHRTTAADGSPGWGHGLVWSFIDVRRRSHTAESWVDRSAVDAFRAAAAAGAMDAQVRAALLEALAAGLPVAPDRLLPDPVRLGPGPYDIGFGTAGTLHEEDGGGRYGLTLRGERAHCDLVFSPVPAPASAGTTGDATYAPHYAVAGRVGAPGTEGTVDVSGEGWIETGSGEEWCKTGSGDGRYLADPGDGRYLAGPGGEPLSDELPAGTRDIGWQRLTVLLDDGWRVTAESVDHVDVPSRAVLAHQDLLTAYAPDGRALPADDAHCRSAAPWTSLATLTTYPTTWTVTSEQLRLRLDVTAHFPGQEVRTMLAGHGFLCAAARVSGTRAGRAVTGWALVSAVPAQRIGDLEEYLGRLHRVTRREVRRLYPDRPSSATTRSLLGGTGASLDGFTDTAVHRTLVRPVRHLTDPGGRGWRTYVCCAAIELVGVRADPYTPLLAAVEVIHSANLAIDDVQDGSVHRRGVSAVHRVFGVPATVNAATAAYFALDRVIDDLVPADDGLKLAVCRTYLGTLRAAHGGQALDLAGHTEEMDAAVATGDPRPLLRRLRAAHRFKTGVPARGFAELGALVARADEAQRAAIGAYFEAVGTAYQISDDVLDLLGATAPAPSGSSRKHTGEDLRSGTVTMPLAHCVALLPADRVRLLWKAVRDGGADADTVHGVATAIARSGAVQACRREARALVDDAWRKLAPLLPASLTKVLVRALGTYAALREPEPPAAPAPRPK</sequence>
<comment type="caution">
    <text evidence="3">The sequence shown here is derived from an EMBL/GenBank/DDBJ whole genome shotgun (WGS) entry which is preliminary data.</text>
</comment>
<dbReference type="OrthoDB" id="9805316at2"/>
<keyword evidence="1" id="KW-0479">Metal-binding</keyword>
<dbReference type="Pfam" id="PF17186">
    <property type="entry name" value="Lipocalin_9"/>
    <property type="match status" value="1"/>
</dbReference>
<organism evidence="3 4">
    <name type="scientific">Streptomyces inhibens</name>
    <dbReference type="NCBI Taxonomy" id="2293571"/>
    <lineage>
        <taxon>Bacteria</taxon>
        <taxon>Bacillati</taxon>
        <taxon>Actinomycetota</taxon>
        <taxon>Actinomycetes</taxon>
        <taxon>Kitasatosporales</taxon>
        <taxon>Streptomycetaceae</taxon>
        <taxon>Streptomyces</taxon>
    </lineage>
</organism>
<dbReference type="SUPFAM" id="SSF48576">
    <property type="entry name" value="Terpenoid synthases"/>
    <property type="match status" value="1"/>
</dbReference>
<reference evidence="3 4" key="1">
    <citation type="submission" date="2018-08" db="EMBL/GenBank/DDBJ databases">
        <title>Streptomyces NEAU-D10 sp. nov., a novel Actinomycete isolated from soil.</title>
        <authorList>
            <person name="Jin L."/>
        </authorList>
    </citation>
    <scope>NUCLEOTIDE SEQUENCE [LARGE SCALE GENOMIC DNA]</scope>
    <source>
        <strain evidence="3 4">NEAU-D10</strain>
    </source>
</reference>
<dbReference type="GO" id="GO:0008299">
    <property type="term" value="P:isoprenoid biosynthetic process"/>
    <property type="evidence" value="ECO:0007669"/>
    <property type="project" value="InterPro"/>
</dbReference>
<dbReference type="InterPro" id="IPR023374">
    <property type="entry name" value="AttH-like_dom_sf"/>
</dbReference>
<dbReference type="PANTHER" id="PTHR12001">
    <property type="entry name" value="GERANYLGERANYL PYROPHOSPHATE SYNTHASE"/>
    <property type="match status" value="1"/>
</dbReference>
<name>A0A371PZ90_STRIH</name>